<dbReference type="Gene3D" id="1.10.3210.10">
    <property type="entry name" value="Hypothetical protein af1432"/>
    <property type="match status" value="1"/>
</dbReference>
<dbReference type="GO" id="GO:1902201">
    <property type="term" value="P:negative regulation of bacterial-type flagellum-dependent cell motility"/>
    <property type="evidence" value="ECO:0007669"/>
    <property type="project" value="TreeGrafter"/>
</dbReference>
<dbReference type="PROSITE" id="PS51833">
    <property type="entry name" value="HDOD"/>
    <property type="match status" value="1"/>
</dbReference>
<dbReference type="InterPro" id="IPR011006">
    <property type="entry name" value="CheY-like_superfamily"/>
</dbReference>
<dbReference type="EMBL" id="SNVV01000002">
    <property type="protein sequence ID" value="TDN56181.1"/>
    <property type="molecule type" value="Genomic_DNA"/>
</dbReference>
<reference evidence="8 9" key="1">
    <citation type="submission" date="2019-03" db="EMBL/GenBank/DDBJ databases">
        <title>Genomic Encyclopedia of Type Strains, Phase IV (KMG-IV): sequencing the most valuable type-strain genomes for metagenomic binning, comparative biology and taxonomic classification.</title>
        <authorList>
            <person name="Goeker M."/>
        </authorList>
    </citation>
    <scope>NUCLEOTIDE SEQUENCE [LARGE SCALE GENOMIC DNA]</scope>
    <source>
        <strain evidence="8 9">DSM 12121</strain>
    </source>
</reference>
<dbReference type="Pfam" id="PF08668">
    <property type="entry name" value="HDOD"/>
    <property type="match status" value="1"/>
</dbReference>
<comment type="caution">
    <text evidence="8">The sequence shown here is derived from an EMBL/GenBank/DDBJ whole genome shotgun (WGS) entry which is preliminary data.</text>
</comment>
<evidence type="ECO:0000259" key="7">
    <source>
        <dbReference type="PROSITE" id="PS51833"/>
    </source>
</evidence>
<dbReference type="Gene3D" id="3.30.70.270">
    <property type="match status" value="1"/>
</dbReference>
<dbReference type="AlphaFoldDB" id="A0A4R6EDC5"/>
<feature type="domain" description="HDOD" evidence="7">
    <location>
        <begin position="19"/>
        <end position="215"/>
    </location>
</feature>
<dbReference type="InterPro" id="IPR043128">
    <property type="entry name" value="Rev_trsase/Diguanyl_cyclase"/>
</dbReference>
<evidence type="ECO:0000256" key="1">
    <source>
        <dbReference type="ARBA" id="ARBA00012528"/>
    </source>
</evidence>
<dbReference type="CDD" id="cd01949">
    <property type="entry name" value="GGDEF"/>
    <property type="match status" value="1"/>
</dbReference>
<dbReference type="InterPro" id="IPR013976">
    <property type="entry name" value="HDOD"/>
</dbReference>
<evidence type="ECO:0000256" key="2">
    <source>
        <dbReference type="ARBA" id="ARBA00034247"/>
    </source>
</evidence>
<dbReference type="PANTHER" id="PTHR45138:SF9">
    <property type="entry name" value="DIGUANYLATE CYCLASE DGCM-RELATED"/>
    <property type="match status" value="1"/>
</dbReference>
<dbReference type="Pfam" id="PF00990">
    <property type="entry name" value="GGDEF"/>
    <property type="match status" value="1"/>
</dbReference>
<keyword evidence="3" id="KW-0597">Phosphoprotein</keyword>
<dbReference type="Gene3D" id="3.40.50.2300">
    <property type="match status" value="1"/>
</dbReference>
<sequence length="661" mass="72126">MPPPIDMNRFEQLKATGDLPSPRGVALAIIRLTQAEEVSMAELARVIKSDPAFVGRLIKAANGVVSFHRRAVVSVQEALMVLGLPAVRTMALGFSLLSSYRKGGCVGFDYARFWSSSLLMALSMQVVAQRLRVIAADEAFSLGLLARVGELALATLYPTDYGRLLLESQRFPELRLSDLEQQSFALTHNELSAAMLADWGLPVVFTEPVLYFEQAERAGFAAGGREEGLLQCLVLSRALTEICLASEVDQAALMPPVLKLATRLGLGRDDFAAACERIGREWLEWSKLLQLESVAPPAFGSLVQKGAAAAQARNEAPQPVQPVATPLVESGMRVMVVDAEPAVRRELRGLLEAAGHLVVEAGNGREGMELALEVQPHMMVLDWAMPEMDGLELVRALRATKMGRGIYVLLLTQVEDDERLVEAFEAGADDFVVKPVRPRVLNARLRAGQRVVRLQQELERDREEIRHFAAELAITNRRLQEAALTDALTGFPNRRYAIDRIQQEWIASTRNRRPLSCMLIDLDGFKQINDSHGHDVGDMVLRQAADALRVALRGQDVICRTGGDEFIVICPDTELDAAMVCGERLREAVEALVVETGGPRLKLTISVGVAVRDASMEDVDALIKRADQGAYKAKQRGRNLVASMQGAGSDESSAGTAGLAV</sequence>
<evidence type="ECO:0000259" key="6">
    <source>
        <dbReference type="PROSITE" id="PS50887"/>
    </source>
</evidence>
<dbReference type="RefSeq" id="WP_133588776.1">
    <property type="nucleotide sequence ID" value="NZ_SNVV01000002.1"/>
</dbReference>
<dbReference type="SMART" id="SM00267">
    <property type="entry name" value="GGDEF"/>
    <property type="match status" value="1"/>
</dbReference>
<dbReference type="SUPFAM" id="SSF109604">
    <property type="entry name" value="HD-domain/PDEase-like"/>
    <property type="match status" value="1"/>
</dbReference>
<dbReference type="CDD" id="cd17574">
    <property type="entry name" value="REC_OmpR"/>
    <property type="match status" value="1"/>
</dbReference>
<keyword evidence="4" id="KW-0175">Coiled coil</keyword>
<dbReference type="GO" id="GO:0043709">
    <property type="term" value="P:cell adhesion involved in single-species biofilm formation"/>
    <property type="evidence" value="ECO:0007669"/>
    <property type="project" value="TreeGrafter"/>
</dbReference>
<dbReference type="Proteomes" id="UP000295129">
    <property type="component" value="Unassembled WGS sequence"/>
</dbReference>
<dbReference type="SUPFAM" id="SSF55073">
    <property type="entry name" value="Nucleotide cyclase"/>
    <property type="match status" value="1"/>
</dbReference>
<comment type="catalytic activity">
    <reaction evidence="2">
        <text>2 GTP = 3',3'-c-di-GMP + 2 diphosphate</text>
        <dbReference type="Rhea" id="RHEA:24898"/>
        <dbReference type="ChEBI" id="CHEBI:33019"/>
        <dbReference type="ChEBI" id="CHEBI:37565"/>
        <dbReference type="ChEBI" id="CHEBI:58805"/>
        <dbReference type="EC" id="2.7.7.65"/>
    </reaction>
</comment>
<dbReference type="PROSITE" id="PS50110">
    <property type="entry name" value="RESPONSE_REGULATORY"/>
    <property type="match status" value="1"/>
</dbReference>
<evidence type="ECO:0000313" key="8">
    <source>
        <dbReference type="EMBL" id="TDN56181.1"/>
    </source>
</evidence>
<dbReference type="NCBIfam" id="TIGR00254">
    <property type="entry name" value="GGDEF"/>
    <property type="match status" value="1"/>
</dbReference>
<keyword evidence="9" id="KW-1185">Reference proteome</keyword>
<organism evidence="8 9">
    <name type="scientific">Azoarcus indigens</name>
    <dbReference type="NCBI Taxonomy" id="29545"/>
    <lineage>
        <taxon>Bacteria</taxon>
        <taxon>Pseudomonadati</taxon>
        <taxon>Pseudomonadota</taxon>
        <taxon>Betaproteobacteria</taxon>
        <taxon>Rhodocyclales</taxon>
        <taxon>Zoogloeaceae</taxon>
        <taxon>Azoarcus</taxon>
    </lineage>
</organism>
<name>A0A4R6EDC5_9RHOO</name>
<evidence type="ECO:0000256" key="3">
    <source>
        <dbReference type="PROSITE-ProRule" id="PRU00169"/>
    </source>
</evidence>
<dbReference type="InterPro" id="IPR000160">
    <property type="entry name" value="GGDEF_dom"/>
</dbReference>
<dbReference type="SMART" id="SM00448">
    <property type="entry name" value="REC"/>
    <property type="match status" value="1"/>
</dbReference>
<feature type="coiled-coil region" evidence="4">
    <location>
        <begin position="444"/>
        <end position="471"/>
    </location>
</feature>
<dbReference type="FunFam" id="3.30.70.270:FF:000001">
    <property type="entry name" value="Diguanylate cyclase domain protein"/>
    <property type="match status" value="1"/>
</dbReference>
<dbReference type="InterPro" id="IPR001789">
    <property type="entry name" value="Sig_transdc_resp-reg_receiver"/>
</dbReference>
<proteinExistence type="predicted"/>
<dbReference type="PROSITE" id="PS50887">
    <property type="entry name" value="GGDEF"/>
    <property type="match status" value="1"/>
</dbReference>
<dbReference type="InterPro" id="IPR029787">
    <property type="entry name" value="Nucleotide_cyclase"/>
</dbReference>
<dbReference type="EC" id="2.7.7.65" evidence="1"/>
<feature type="domain" description="Response regulatory" evidence="5">
    <location>
        <begin position="333"/>
        <end position="449"/>
    </location>
</feature>
<evidence type="ECO:0000313" key="9">
    <source>
        <dbReference type="Proteomes" id="UP000295129"/>
    </source>
</evidence>
<evidence type="ECO:0000259" key="5">
    <source>
        <dbReference type="PROSITE" id="PS50110"/>
    </source>
</evidence>
<feature type="domain" description="GGDEF" evidence="6">
    <location>
        <begin position="513"/>
        <end position="646"/>
    </location>
</feature>
<protein>
    <recommendedName>
        <fullName evidence="1">diguanylate cyclase</fullName>
        <ecNumber evidence="1">2.7.7.65</ecNumber>
    </recommendedName>
</protein>
<dbReference type="GO" id="GO:0052621">
    <property type="term" value="F:diguanylate cyclase activity"/>
    <property type="evidence" value="ECO:0007669"/>
    <property type="project" value="UniProtKB-EC"/>
</dbReference>
<dbReference type="OrthoDB" id="9813903at2"/>
<dbReference type="GO" id="GO:0000160">
    <property type="term" value="P:phosphorelay signal transduction system"/>
    <property type="evidence" value="ECO:0007669"/>
    <property type="project" value="InterPro"/>
</dbReference>
<dbReference type="Pfam" id="PF00072">
    <property type="entry name" value="Response_reg"/>
    <property type="match status" value="1"/>
</dbReference>
<feature type="modified residue" description="4-aspartylphosphate" evidence="3">
    <location>
        <position position="382"/>
    </location>
</feature>
<dbReference type="InterPro" id="IPR050469">
    <property type="entry name" value="Diguanylate_Cyclase"/>
</dbReference>
<dbReference type="GO" id="GO:0005886">
    <property type="term" value="C:plasma membrane"/>
    <property type="evidence" value="ECO:0007669"/>
    <property type="project" value="TreeGrafter"/>
</dbReference>
<gene>
    <name evidence="8" type="ORF">C7389_102116</name>
</gene>
<dbReference type="SUPFAM" id="SSF52172">
    <property type="entry name" value="CheY-like"/>
    <property type="match status" value="1"/>
</dbReference>
<accession>A0A4R6EDC5</accession>
<evidence type="ECO:0000256" key="4">
    <source>
        <dbReference type="SAM" id="Coils"/>
    </source>
</evidence>
<dbReference type="PANTHER" id="PTHR45138">
    <property type="entry name" value="REGULATORY COMPONENTS OF SENSORY TRANSDUCTION SYSTEM"/>
    <property type="match status" value="1"/>
</dbReference>